<sequence length="450" mass="51051">MVHTVCYDHVQHTSKQIDNKPCPKNRSGIYKKRTSNKECLFKNGQVLEGGHIFRHGSTHICDFWEFDCDPNDPKLRLQRYQHMNDAAAHQRSDSMDRSASAGEDKMDIEADDGKHRERGRTLEDWQERTKKYREPRFKAAEDANKEQSAAGRRTVNRIFETLTSDDEDLTDEYRTAPESAKIKTENDDTTIWSPTPSRFFSDPTALANMDTKTRKDPKHVIFRGDRGASRPGFLGGNIYRPPPPRAERFFLNTPAPRARTYMTGISHSRYGSGSTYTGDADINRGSPEPKSKRKKAIKYDTYRPNYPTSPPDFNTSFYAGDAAHAHDQPQSKSKIKAENIAGYNPVADVVGYEGPSGLAVLASISAASRYMGYSPPHVESKRVFEDYNVTESYERAKKARVEREESEDRGEHAEKVMRMSREDGNVRMEEAKKEVAADPMDIAGDVEMEE</sequence>
<keyword evidence="3" id="KW-1185">Reference proteome</keyword>
<evidence type="ECO:0000256" key="1">
    <source>
        <dbReference type="SAM" id="MobiDB-lite"/>
    </source>
</evidence>
<feature type="compositionally biased region" description="Basic and acidic residues" evidence="1">
    <location>
        <begin position="88"/>
        <end position="122"/>
    </location>
</feature>
<gene>
    <name evidence="2" type="ORF">DSL72_001135</name>
</gene>
<reference evidence="2" key="1">
    <citation type="submission" date="2020-10" db="EMBL/GenBank/DDBJ databases">
        <title>Genome Sequence of Monilinia vaccinii-corymbosi Sheds Light on Mummy Berry Disease Infection of Blueberry and Mating Type.</title>
        <authorList>
            <person name="Yow A.G."/>
            <person name="Zhang Y."/>
            <person name="Bansal K."/>
            <person name="Eacker S.M."/>
            <person name="Sullivan S."/>
            <person name="Liachko I."/>
            <person name="Cubeta M.A."/>
            <person name="Rollins J.A."/>
            <person name="Ashrafi H."/>
        </authorList>
    </citation>
    <scope>NUCLEOTIDE SEQUENCE</scope>
    <source>
        <strain evidence="2">RL-1</strain>
    </source>
</reference>
<feature type="region of interest" description="Disordered" evidence="1">
    <location>
        <begin position="397"/>
        <end position="450"/>
    </location>
</feature>
<accession>A0A8A3P923</accession>
<dbReference type="EMBL" id="CP063406">
    <property type="protein sequence ID" value="QSZ31568.1"/>
    <property type="molecule type" value="Genomic_DNA"/>
</dbReference>
<protein>
    <submittedName>
        <fullName evidence="2">Uncharacterized protein</fullName>
    </submittedName>
</protein>
<evidence type="ECO:0000313" key="2">
    <source>
        <dbReference type="EMBL" id="QSZ31568.1"/>
    </source>
</evidence>
<feature type="region of interest" description="Disordered" evidence="1">
    <location>
        <begin position="85"/>
        <end position="122"/>
    </location>
</feature>
<organism evidence="2 3">
    <name type="scientific">Monilinia vaccinii-corymbosi</name>
    <dbReference type="NCBI Taxonomy" id="61207"/>
    <lineage>
        <taxon>Eukaryota</taxon>
        <taxon>Fungi</taxon>
        <taxon>Dikarya</taxon>
        <taxon>Ascomycota</taxon>
        <taxon>Pezizomycotina</taxon>
        <taxon>Leotiomycetes</taxon>
        <taxon>Helotiales</taxon>
        <taxon>Sclerotiniaceae</taxon>
        <taxon>Monilinia</taxon>
    </lineage>
</organism>
<dbReference type="Proteomes" id="UP000672032">
    <property type="component" value="Chromosome 2"/>
</dbReference>
<feature type="compositionally biased region" description="Basic and acidic residues" evidence="1">
    <location>
        <begin position="409"/>
        <end position="436"/>
    </location>
</feature>
<proteinExistence type="predicted"/>
<dbReference type="AlphaFoldDB" id="A0A8A3P923"/>
<evidence type="ECO:0000313" key="3">
    <source>
        <dbReference type="Proteomes" id="UP000672032"/>
    </source>
</evidence>
<dbReference type="OrthoDB" id="3526530at2759"/>
<feature type="region of interest" description="Disordered" evidence="1">
    <location>
        <begin position="276"/>
        <end position="295"/>
    </location>
</feature>
<name>A0A8A3P923_9HELO</name>